<dbReference type="EMBL" id="VDMA02000005">
    <property type="protein sequence ID" value="KAB8185500.1"/>
    <property type="molecule type" value="Genomic_DNA"/>
</dbReference>
<evidence type="ECO:0000313" key="2">
    <source>
        <dbReference type="Proteomes" id="UP000313066"/>
    </source>
</evidence>
<keyword evidence="2" id="KW-1185">Reference proteome</keyword>
<dbReference type="InterPro" id="IPR034660">
    <property type="entry name" value="DinB/YfiT-like"/>
</dbReference>
<accession>A0A5N6BYZ4</accession>
<name>A0A5N6BYZ4_9ACTN</name>
<protein>
    <submittedName>
        <fullName evidence="1">DUF664 domain-containing protein</fullName>
    </submittedName>
</protein>
<dbReference type="AlphaFoldDB" id="A0A5N6BYZ4"/>
<proteinExistence type="predicted"/>
<comment type="caution">
    <text evidence="1">The sequence shown here is derived from an EMBL/GenBank/DDBJ whole genome shotgun (WGS) entry which is preliminary data.</text>
</comment>
<dbReference type="SUPFAM" id="SSF109854">
    <property type="entry name" value="DinB/YfiT-like putative metalloenzymes"/>
    <property type="match status" value="1"/>
</dbReference>
<dbReference type="Proteomes" id="UP000313066">
    <property type="component" value="Unassembled WGS sequence"/>
</dbReference>
<sequence length="177" mass="19698">MSGESKAVERETLLGYLDSQRKHVLGILDGLGEGDLRKAVLPSGWSPRDLVHHLTWSEVLWFRGAMAADRQVIDTLVAGEFGWKVPEEFSGADVLARYRQTIEQSNRVIGATAIDAVLAWWPTKMFGSGSWRLGSLREVLMHVIVDTATHAGQLDAVRELIDGRQWLVNDDRPAADH</sequence>
<gene>
    <name evidence="1" type="ORF">FH610_012020</name>
</gene>
<reference evidence="1 2" key="1">
    <citation type="submission" date="2019-10" db="EMBL/GenBank/DDBJ databases">
        <title>Nonomuraea sp. nov., isolated from Phyllanthus amarus.</title>
        <authorList>
            <person name="Klykleung N."/>
            <person name="Tanasupawat S."/>
        </authorList>
    </citation>
    <scope>NUCLEOTIDE SEQUENCE [LARGE SCALE GENOMIC DNA]</scope>
    <source>
        <strain evidence="1 2">CR1-09</strain>
    </source>
</reference>
<evidence type="ECO:0000313" key="1">
    <source>
        <dbReference type="EMBL" id="KAB8185500.1"/>
    </source>
</evidence>
<dbReference type="Gene3D" id="1.20.120.450">
    <property type="entry name" value="dinb family like domain"/>
    <property type="match status" value="1"/>
</dbReference>
<dbReference type="Pfam" id="PF04978">
    <property type="entry name" value="MST"/>
    <property type="match status" value="1"/>
</dbReference>
<organism evidence="1 2">
    <name type="scientific">Microbispora catharanthi</name>
    <dbReference type="NCBI Taxonomy" id="1712871"/>
    <lineage>
        <taxon>Bacteria</taxon>
        <taxon>Bacillati</taxon>
        <taxon>Actinomycetota</taxon>
        <taxon>Actinomycetes</taxon>
        <taxon>Streptosporangiales</taxon>
        <taxon>Streptosporangiaceae</taxon>
        <taxon>Microbispora</taxon>
    </lineage>
</organism>
<dbReference type="InterPro" id="IPR007061">
    <property type="entry name" value="MST-like"/>
</dbReference>